<keyword evidence="2" id="KW-0547">Nucleotide-binding</keyword>
<evidence type="ECO:0000256" key="4">
    <source>
        <dbReference type="ARBA" id="ARBA00022840"/>
    </source>
</evidence>
<dbReference type="InterPro" id="IPR000719">
    <property type="entry name" value="Prot_kinase_dom"/>
</dbReference>
<proteinExistence type="predicted"/>
<organism evidence="7 8">
    <name type="scientific">Sorangium cellulosum</name>
    <name type="common">Polyangium cellulosum</name>
    <dbReference type="NCBI Taxonomy" id="56"/>
    <lineage>
        <taxon>Bacteria</taxon>
        <taxon>Pseudomonadati</taxon>
        <taxon>Myxococcota</taxon>
        <taxon>Polyangia</taxon>
        <taxon>Polyangiales</taxon>
        <taxon>Polyangiaceae</taxon>
        <taxon>Sorangium</taxon>
    </lineage>
</organism>
<dbReference type="EC" id="2.7.11.1" evidence="7"/>
<dbReference type="InterPro" id="IPR011009">
    <property type="entry name" value="Kinase-like_dom_sf"/>
</dbReference>
<dbReference type="InterPro" id="IPR008271">
    <property type="entry name" value="Ser/Thr_kinase_AS"/>
</dbReference>
<reference evidence="7 8" key="1">
    <citation type="submission" date="2015-09" db="EMBL/GenBank/DDBJ databases">
        <title>Sorangium comparison.</title>
        <authorList>
            <person name="Zaburannyi N."/>
            <person name="Bunk B."/>
            <person name="Overmann J."/>
            <person name="Mueller R."/>
        </authorList>
    </citation>
    <scope>NUCLEOTIDE SEQUENCE [LARGE SCALE GENOMIC DNA]</scope>
    <source>
        <strain evidence="7 8">So ceGT47</strain>
    </source>
</reference>
<feature type="region of interest" description="Disordered" evidence="5">
    <location>
        <begin position="1"/>
        <end position="25"/>
    </location>
</feature>
<dbReference type="Pfam" id="PF00069">
    <property type="entry name" value="Pkinase"/>
    <property type="match status" value="1"/>
</dbReference>
<evidence type="ECO:0000259" key="6">
    <source>
        <dbReference type="PROSITE" id="PS50011"/>
    </source>
</evidence>
<feature type="compositionally biased region" description="Basic and acidic residues" evidence="5">
    <location>
        <begin position="8"/>
        <end position="19"/>
    </location>
</feature>
<dbReference type="SUPFAM" id="SSF56112">
    <property type="entry name" value="Protein kinase-like (PK-like)"/>
    <property type="match status" value="1"/>
</dbReference>
<dbReference type="PANTHER" id="PTHR43289:SF6">
    <property type="entry name" value="SERINE_THREONINE-PROTEIN KINASE NEKL-3"/>
    <property type="match status" value="1"/>
</dbReference>
<dbReference type="RefSeq" id="WP_129350550.1">
    <property type="nucleotide sequence ID" value="NZ_CP012670.1"/>
</dbReference>
<feature type="domain" description="Protein kinase" evidence="6">
    <location>
        <begin position="32"/>
        <end position="298"/>
    </location>
</feature>
<dbReference type="EMBL" id="CP012670">
    <property type="protein sequence ID" value="AUX24457.1"/>
    <property type="molecule type" value="Genomic_DNA"/>
</dbReference>
<dbReference type="PROSITE" id="PS00108">
    <property type="entry name" value="PROTEIN_KINASE_ST"/>
    <property type="match status" value="1"/>
</dbReference>
<keyword evidence="3 7" id="KW-0418">Kinase</keyword>
<name>A0A4P2Q4Y2_SORCE</name>
<dbReference type="AlphaFoldDB" id="A0A4P2Q4Y2"/>
<sequence length="473" mass="51141">MTEDEEETRPFSDFERSASRGELPPGTPAGEYILEGFIARGGCGVVYAARHTRSGKPAAVKVLSEAVAHSRRVVERFAREIEVLRSISHPNIVEIYEVGELNDYQPFYVMERLEGQTLDALIRAETRLAPREVLALMEPVCAALTAAHTAGIIHRDVKASNIFICSGVPRTVKLLDFGIAKMMAPEEGSTWLTTAGRMPGTPSIMAPEQILGGPIDARVDVYALGVLLHRMLVGRLPFHTHDMDEMVRKHLEEAPLPPSLRVPLPIELDAAVLRCMEKRRERRFGSVDELMRALREAIGGPSSSVRSGPDPTQSAVAVYLEVRMRGGGVDDLDDALAADIGQVLDIGESQLARAGFTLASITGNEVLGVRLLPTDADEERRARRAALATAAEVHEALARRADADARVHVNVCVHADEVQVRPALQLEITGGALLCAGLWAPGAEVQGVFATPSATAGLLAEELPEVRVARARP</sequence>
<dbReference type="Gene3D" id="1.10.510.10">
    <property type="entry name" value="Transferase(Phosphotransferase) domain 1"/>
    <property type="match status" value="1"/>
</dbReference>
<evidence type="ECO:0000256" key="2">
    <source>
        <dbReference type="ARBA" id="ARBA00022741"/>
    </source>
</evidence>
<protein>
    <submittedName>
        <fullName evidence="7">Protein kinase</fullName>
        <ecNumber evidence="7">2.7.11.1</ecNumber>
    </submittedName>
</protein>
<evidence type="ECO:0000313" key="8">
    <source>
        <dbReference type="Proteomes" id="UP000295781"/>
    </source>
</evidence>
<evidence type="ECO:0000313" key="7">
    <source>
        <dbReference type="EMBL" id="AUX24457.1"/>
    </source>
</evidence>
<evidence type="ECO:0000256" key="1">
    <source>
        <dbReference type="ARBA" id="ARBA00022679"/>
    </source>
</evidence>
<dbReference type="GO" id="GO:0004674">
    <property type="term" value="F:protein serine/threonine kinase activity"/>
    <property type="evidence" value="ECO:0007669"/>
    <property type="project" value="UniProtKB-EC"/>
</dbReference>
<dbReference type="Gene3D" id="3.30.200.20">
    <property type="entry name" value="Phosphorylase Kinase, domain 1"/>
    <property type="match status" value="1"/>
</dbReference>
<keyword evidence="1 7" id="KW-0808">Transferase</keyword>
<dbReference type="Proteomes" id="UP000295781">
    <property type="component" value="Chromosome"/>
</dbReference>
<evidence type="ECO:0000256" key="5">
    <source>
        <dbReference type="SAM" id="MobiDB-lite"/>
    </source>
</evidence>
<dbReference type="PROSITE" id="PS50011">
    <property type="entry name" value="PROTEIN_KINASE_DOM"/>
    <property type="match status" value="1"/>
</dbReference>
<dbReference type="CDD" id="cd14014">
    <property type="entry name" value="STKc_PknB_like"/>
    <property type="match status" value="1"/>
</dbReference>
<keyword evidence="4" id="KW-0067">ATP-binding</keyword>
<dbReference type="SMART" id="SM00220">
    <property type="entry name" value="S_TKc"/>
    <property type="match status" value="1"/>
</dbReference>
<accession>A0A4P2Q4Y2</accession>
<dbReference type="OrthoDB" id="5485607at2"/>
<dbReference type="PANTHER" id="PTHR43289">
    <property type="entry name" value="MITOGEN-ACTIVATED PROTEIN KINASE KINASE KINASE 20-RELATED"/>
    <property type="match status" value="1"/>
</dbReference>
<gene>
    <name evidence="7" type="ORF">SOCEGT47_049950</name>
</gene>
<dbReference type="GO" id="GO:0005524">
    <property type="term" value="F:ATP binding"/>
    <property type="evidence" value="ECO:0007669"/>
    <property type="project" value="UniProtKB-KW"/>
</dbReference>
<evidence type="ECO:0000256" key="3">
    <source>
        <dbReference type="ARBA" id="ARBA00022777"/>
    </source>
</evidence>